<dbReference type="InterPro" id="IPR029058">
    <property type="entry name" value="AB_hydrolase_fold"/>
</dbReference>
<accession>A0A432UZT2</accession>
<dbReference type="AlphaFoldDB" id="A0A432UZT2"/>
<evidence type="ECO:0000313" key="3">
    <source>
        <dbReference type="Proteomes" id="UP000281647"/>
    </source>
</evidence>
<proteinExistence type="predicted"/>
<dbReference type="EMBL" id="RKST01000044">
    <property type="protein sequence ID" value="RUM95433.1"/>
    <property type="molecule type" value="Genomic_DNA"/>
</dbReference>
<keyword evidence="2" id="KW-0378">Hydrolase</keyword>
<evidence type="ECO:0000259" key="1">
    <source>
        <dbReference type="Pfam" id="PF00561"/>
    </source>
</evidence>
<keyword evidence="3" id="KW-1185">Reference proteome</keyword>
<dbReference type="Gene3D" id="3.40.50.1820">
    <property type="entry name" value="alpha/beta hydrolase"/>
    <property type="match status" value="1"/>
</dbReference>
<comment type="caution">
    <text evidence="2">The sequence shown here is derived from an EMBL/GenBank/DDBJ whole genome shotgun (WGS) entry which is preliminary data.</text>
</comment>
<evidence type="ECO:0000313" key="2">
    <source>
        <dbReference type="EMBL" id="RUM95433.1"/>
    </source>
</evidence>
<gene>
    <name evidence="2" type="ORF">EET67_23425</name>
</gene>
<sequence>MPFAEIKNGRLYYEEHGAGEPLLLIPGLGGVGAFWRSQIECLAQRFRVIVHDHRGTGRSETSTSQYSVALMADDVLELMNHLHLDTASILGHSTGGVIAQTIAAWHPKRIGDLVLSASWAYGDPYFRSLFKLRQTVLKSVGIEAYEQFGRLLRYPPWYFERNPEALTPTVPGESGTVEVISNRINALLDFDSRGFLSRISARTLIIGALDDAVTPRYLWDELAAGIGDAKVVTLATGGHFCPQTQPEYYNKHLLDFLASSSSRN</sequence>
<dbReference type="Proteomes" id="UP000281647">
    <property type="component" value="Unassembled WGS sequence"/>
</dbReference>
<dbReference type="SUPFAM" id="SSF53474">
    <property type="entry name" value="alpha/beta-Hydrolases"/>
    <property type="match status" value="1"/>
</dbReference>
<reference evidence="2 3" key="1">
    <citation type="submission" date="2018-11" db="EMBL/GenBank/DDBJ databases">
        <title>Pseudaminobacter arsenicus sp. nov., an arsenic-resistant bacterium isolated from arsenic-rich aquifers.</title>
        <authorList>
            <person name="Mu Y."/>
        </authorList>
    </citation>
    <scope>NUCLEOTIDE SEQUENCE [LARGE SCALE GENOMIC DNA]</scope>
    <source>
        <strain evidence="2 3">CB3</strain>
    </source>
</reference>
<name>A0A432UZT2_9HYPH</name>
<organism evidence="2 3">
    <name type="scientific">Borborobacter arsenicus</name>
    <dbReference type="NCBI Taxonomy" id="1851146"/>
    <lineage>
        <taxon>Bacteria</taxon>
        <taxon>Pseudomonadati</taxon>
        <taxon>Pseudomonadota</taxon>
        <taxon>Alphaproteobacteria</taxon>
        <taxon>Hyphomicrobiales</taxon>
        <taxon>Phyllobacteriaceae</taxon>
        <taxon>Borborobacter</taxon>
    </lineage>
</organism>
<dbReference type="PANTHER" id="PTHR43433">
    <property type="entry name" value="HYDROLASE, ALPHA/BETA FOLD FAMILY PROTEIN"/>
    <property type="match status" value="1"/>
</dbReference>
<dbReference type="InterPro" id="IPR000073">
    <property type="entry name" value="AB_hydrolase_1"/>
</dbReference>
<dbReference type="Pfam" id="PF00561">
    <property type="entry name" value="Abhydrolase_1"/>
    <property type="match status" value="1"/>
</dbReference>
<protein>
    <submittedName>
        <fullName evidence="2">Alpha/beta fold hydrolase</fullName>
    </submittedName>
</protein>
<dbReference type="PANTHER" id="PTHR43433:SF5">
    <property type="entry name" value="AB HYDROLASE-1 DOMAIN-CONTAINING PROTEIN"/>
    <property type="match status" value="1"/>
</dbReference>
<feature type="domain" description="AB hydrolase-1" evidence="1">
    <location>
        <begin position="21"/>
        <end position="240"/>
    </location>
</feature>
<dbReference type="OrthoDB" id="9796770at2"/>
<dbReference type="GO" id="GO:0016787">
    <property type="term" value="F:hydrolase activity"/>
    <property type="evidence" value="ECO:0007669"/>
    <property type="project" value="UniProtKB-KW"/>
</dbReference>
<dbReference type="PRINTS" id="PR00111">
    <property type="entry name" value="ABHYDROLASE"/>
</dbReference>
<dbReference type="InterPro" id="IPR050471">
    <property type="entry name" value="AB_hydrolase"/>
</dbReference>